<proteinExistence type="predicted"/>
<dbReference type="RefSeq" id="WP_038278957.1">
    <property type="nucleotide sequence ID" value="NZ_JPME01000008.1"/>
</dbReference>
<reference evidence="2 3" key="1">
    <citation type="submission" date="2014-07" db="EMBL/GenBank/DDBJ databases">
        <title>Draft genome of Clostridium celerecrescens 152B isolated from sediments associated with methane hydrate from Krishna Godavari basin.</title>
        <authorList>
            <person name="Honkalas V.S."/>
            <person name="Dabir A.P."/>
            <person name="Arora P."/>
            <person name="Dhakephalkar P.K."/>
        </authorList>
    </citation>
    <scope>NUCLEOTIDE SEQUENCE [LARGE SCALE GENOMIC DNA]</scope>
    <source>
        <strain evidence="2 3">152B</strain>
    </source>
</reference>
<organism evidence="2 3">
    <name type="scientific">Lacrimispora celerecrescens</name>
    <dbReference type="NCBI Taxonomy" id="29354"/>
    <lineage>
        <taxon>Bacteria</taxon>
        <taxon>Bacillati</taxon>
        <taxon>Bacillota</taxon>
        <taxon>Clostridia</taxon>
        <taxon>Lachnospirales</taxon>
        <taxon>Lachnospiraceae</taxon>
        <taxon>Lacrimispora</taxon>
    </lineage>
</organism>
<keyword evidence="1" id="KW-1133">Transmembrane helix</keyword>
<feature type="transmembrane region" description="Helical" evidence="1">
    <location>
        <begin position="216"/>
        <end position="237"/>
    </location>
</feature>
<dbReference type="EMBL" id="JPME01000008">
    <property type="protein sequence ID" value="KEZ90925.1"/>
    <property type="molecule type" value="Genomic_DNA"/>
</dbReference>
<evidence type="ECO:0000256" key="1">
    <source>
        <dbReference type="SAM" id="Phobius"/>
    </source>
</evidence>
<keyword evidence="1" id="KW-0472">Membrane</keyword>
<keyword evidence="3" id="KW-1185">Reference proteome</keyword>
<feature type="transmembrane region" description="Helical" evidence="1">
    <location>
        <begin position="51"/>
        <end position="78"/>
    </location>
</feature>
<protein>
    <submittedName>
        <fullName evidence="2">ABC transporter permease</fullName>
    </submittedName>
</protein>
<dbReference type="Proteomes" id="UP000028525">
    <property type="component" value="Unassembled WGS sequence"/>
</dbReference>
<feature type="transmembrane region" description="Helical" evidence="1">
    <location>
        <begin position="113"/>
        <end position="133"/>
    </location>
</feature>
<sequence>MMGLLVFKERLKEFYARFEIYITPVIKFLFSLLAFSLMNKNIGFMTKLTEPYIPLVLALVCSFLPYGAISFLAAGFMLAHLSGISLEITLVMAVFIVVVGLLYYGFQPGDSYLLVLTPVFFLLKIPYAIPLIVGLSGSVISVIPVSCGVFIYYTLLYVKQNAGVLTNDMSVDQVVKFMQLMKVLLSNKLMLVMVTAFALSLVVVAVTRSLSMDYSWIIAIVAGSIAQLSVIFVGDIVADVSVSVIRLLVGILFSIVIAGIYTFFVFAVDYSRTEYVQFEDDDYYYYVKAVPKLTVSAPDVKVQKINARKLQRPQR</sequence>
<feature type="transmembrane region" description="Helical" evidence="1">
    <location>
        <begin position="84"/>
        <end position="106"/>
    </location>
</feature>
<feature type="transmembrane region" description="Helical" evidence="1">
    <location>
        <begin position="244"/>
        <end position="268"/>
    </location>
</feature>
<dbReference type="STRING" id="29354.IO98_05955"/>
<feature type="transmembrane region" description="Helical" evidence="1">
    <location>
        <begin position="139"/>
        <end position="158"/>
    </location>
</feature>
<keyword evidence="1" id="KW-0812">Transmembrane</keyword>
<gene>
    <name evidence="2" type="ORF">IO98_05955</name>
</gene>
<feature type="transmembrane region" description="Helical" evidence="1">
    <location>
        <begin position="20"/>
        <end position="39"/>
    </location>
</feature>
<evidence type="ECO:0000313" key="2">
    <source>
        <dbReference type="EMBL" id="KEZ90925.1"/>
    </source>
</evidence>
<feature type="transmembrane region" description="Helical" evidence="1">
    <location>
        <begin position="189"/>
        <end position="210"/>
    </location>
</feature>
<name>A0A084JPP1_9FIRM</name>
<comment type="caution">
    <text evidence="2">The sequence shown here is derived from an EMBL/GenBank/DDBJ whole genome shotgun (WGS) entry which is preliminary data.</text>
</comment>
<dbReference type="OrthoDB" id="1766220at2"/>
<dbReference type="AlphaFoldDB" id="A0A084JPP1"/>
<accession>A0A084JPP1</accession>
<evidence type="ECO:0000313" key="3">
    <source>
        <dbReference type="Proteomes" id="UP000028525"/>
    </source>
</evidence>